<dbReference type="SUPFAM" id="SSF47203">
    <property type="entry name" value="Acyl-CoA dehydrogenase C-terminal domain-like"/>
    <property type="match status" value="1"/>
</dbReference>
<dbReference type="PANTHER" id="PTHR43884">
    <property type="entry name" value="ACYL-COA DEHYDROGENASE"/>
    <property type="match status" value="1"/>
</dbReference>
<dbReference type="EMBL" id="RJKX01000011">
    <property type="protein sequence ID" value="ROQ01865.1"/>
    <property type="molecule type" value="Genomic_DNA"/>
</dbReference>
<proteinExistence type="predicted"/>
<dbReference type="GO" id="GO:0003995">
    <property type="term" value="F:acyl-CoA dehydrogenase activity"/>
    <property type="evidence" value="ECO:0007669"/>
    <property type="project" value="TreeGrafter"/>
</dbReference>
<dbReference type="Pfam" id="PF00441">
    <property type="entry name" value="Acyl-CoA_dh_1"/>
    <property type="match status" value="1"/>
</dbReference>
<dbReference type="Proteomes" id="UP000278222">
    <property type="component" value="Unassembled WGS sequence"/>
</dbReference>
<dbReference type="OrthoDB" id="2450120at2"/>
<keyword evidence="1" id="KW-0285">Flavoprotein</keyword>
<dbReference type="InterPro" id="IPR036250">
    <property type="entry name" value="AcylCo_DH-like_C"/>
</dbReference>
<dbReference type="InterPro" id="IPR009075">
    <property type="entry name" value="AcylCo_DH/oxidase_C"/>
</dbReference>
<accession>A0A3N1MFE7</accession>
<keyword evidence="6" id="KW-1185">Reference proteome</keyword>
<evidence type="ECO:0000256" key="1">
    <source>
        <dbReference type="ARBA" id="ARBA00022630"/>
    </source>
</evidence>
<sequence length="333" mass="35835">MSDLVFDTADRLFRDAVDKDLLDRTEAGAFPEALWQAVEETGLVEAFADPDTGVADAAAVLRAAGRHAVPLPIAETLLARRLLQRAGLDIPAGPLALAPTDVNDRSAFAGGRLMGTFYSVGWASRATAIVALADGHVLVVDPARARIEPGRNLAGEPREIVTIDGPPLAAARAPIMPETLRREGAWSRSLLMLGAMETTLEVAATYANDRVQFGRPIGKQQSIQHQLALMAEEVAASAVAARLATERLDGDEAFLAVACAKIRCGEAAGKAAEYAHQVMGAIGFTHEHTLHHLTRRLWSWRDEYGRESDWSIELGQRVALVGANGLWPWLTRA</sequence>
<reference evidence="5 6" key="1">
    <citation type="submission" date="2018-11" db="EMBL/GenBank/DDBJ databases">
        <title>Genomic Encyclopedia of Type Strains, Phase IV (KMG-IV): sequencing the most valuable type-strain genomes for metagenomic binning, comparative biology and taxonomic classification.</title>
        <authorList>
            <person name="Goeker M."/>
        </authorList>
    </citation>
    <scope>NUCLEOTIDE SEQUENCE [LARGE SCALE GENOMIC DNA]</scope>
    <source>
        <strain evidence="5 6">DSM 5900</strain>
    </source>
</reference>
<dbReference type="RefSeq" id="WP_123688579.1">
    <property type="nucleotide sequence ID" value="NZ_AP019700.1"/>
</dbReference>
<evidence type="ECO:0000259" key="4">
    <source>
        <dbReference type="Pfam" id="PF00441"/>
    </source>
</evidence>
<dbReference type="AlphaFoldDB" id="A0A3N1MFE7"/>
<gene>
    <name evidence="5" type="ORF">EDC65_1052</name>
</gene>
<feature type="domain" description="Acyl-CoA dehydrogenase/oxidase C-terminal" evidence="4">
    <location>
        <begin position="188"/>
        <end position="296"/>
    </location>
</feature>
<keyword evidence="2" id="KW-0274">FAD</keyword>
<evidence type="ECO:0000256" key="2">
    <source>
        <dbReference type="ARBA" id="ARBA00022827"/>
    </source>
</evidence>
<evidence type="ECO:0000313" key="5">
    <source>
        <dbReference type="EMBL" id="ROQ01865.1"/>
    </source>
</evidence>
<organism evidence="5 6">
    <name type="scientific">Stella humosa</name>
    <dbReference type="NCBI Taxonomy" id="94"/>
    <lineage>
        <taxon>Bacteria</taxon>
        <taxon>Pseudomonadati</taxon>
        <taxon>Pseudomonadota</taxon>
        <taxon>Alphaproteobacteria</taxon>
        <taxon>Rhodospirillales</taxon>
        <taxon>Stellaceae</taxon>
        <taxon>Stella</taxon>
    </lineage>
</organism>
<evidence type="ECO:0000313" key="6">
    <source>
        <dbReference type="Proteomes" id="UP000278222"/>
    </source>
</evidence>
<keyword evidence="3" id="KW-0560">Oxidoreductase</keyword>
<evidence type="ECO:0000256" key="3">
    <source>
        <dbReference type="ARBA" id="ARBA00023002"/>
    </source>
</evidence>
<dbReference type="PANTHER" id="PTHR43884:SF20">
    <property type="entry name" value="ACYL-COA DEHYDROGENASE FADE28"/>
    <property type="match status" value="1"/>
</dbReference>
<name>A0A3N1MFE7_9PROT</name>
<protein>
    <submittedName>
        <fullName evidence="5">Acyl-CoA dehydrogenase</fullName>
    </submittedName>
</protein>
<dbReference type="Gene3D" id="1.20.140.10">
    <property type="entry name" value="Butyryl-CoA Dehydrogenase, subunit A, domain 3"/>
    <property type="match status" value="1"/>
</dbReference>
<comment type="caution">
    <text evidence="5">The sequence shown here is derived from an EMBL/GenBank/DDBJ whole genome shotgun (WGS) entry which is preliminary data.</text>
</comment>